<evidence type="ECO:0000313" key="7">
    <source>
        <dbReference type="Proteomes" id="UP001553031"/>
    </source>
</evidence>
<dbReference type="Gene3D" id="1.10.10.10">
    <property type="entry name" value="Winged helix-like DNA-binding domain superfamily/Winged helix DNA-binding domain"/>
    <property type="match status" value="1"/>
</dbReference>
<evidence type="ECO:0000259" key="5">
    <source>
        <dbReference type="PROSITE" id="PS50931"/>
    </source>
</evidence>
<organism evidence="6 7">
    <name type="scientific">Kocuria salsicia</name>
    <dbReference type="NCBI Taxonomy" id="664639"/>
    <lineage>
        <taxon>Bacteria</taxon>
        <taxon>Bacillati</taxon>
        <taxon>Actinomycetota</taxon>
        <taxon>Actinomycetes</taxon>
        <taxon>Micrococcales</taxon>
        <taxon>Micrococcaceae</taxon>
        <taxon>Kocuria</taxon>
    </lineage>
</organism>
<gene>
    <name evidence="6" type="ORF">AB0O96_12435</name>
</gene>
<dbReference type="PANTHER" id="PTHR30126">
    <property type="entry name" value="HTH-TYPE TRANSCRIPTIONAL REGULATOR"/>
    <property type="match status" value="1"/>
</dbReference>
<dbReference type="InterPro" id="IPR000847">
    <property type="entry name" value="LysR_HTH_N"/>
</dbReference>
<reference evidence="6 7" key="1">
    <citation type="submission" date="2024-06" db="EMBL/GenBank/DDBJ databases">
        <title>The Natural Products Discovery Center: Release of the First 8490 Sequenced Strains for Exploring Actinobacteria Biosynthetic Diversity.</title>
        <authorList>
            <person name="Kalkreuter E."/>
            <person name="Kautsar S.A."/>
            <person name="Yang D."/>
            <person name="Bader C.D."/>
            <person name="Teijaro C.N."/>
            <person name="Fluegel L."/>
            <person name="Davis C.M."/>
            <person name="Simpson J.R."/>
            <person name="Lauterbach L."/>
            <person name="Steele A.D."/>
            <person name="Gui C."/>
            <person name="Meng S."/>
            <person name="Li G."/>
            <person name="Viehrig K."/>
            <person name="Ye F."/>
            <person name="Su P."/>
            <person name="Kiefer A.F."/>
            <person name="Nichols A."/>
            <person name="Cepeda A.J."/>
            <person name="Yan W."/>
            <person name="Fan B."/>
            <person name="Jiang Y."/>
            <person name="Adhikari A."/>
            <person name="Zheng C.-J."/>
            <person name="Schuster L."/>
            <person name="Cowan T.M."/>
            <person name="Smanski M.J."/>
            <person name="Chevrette M.G."/>
            <person name="De Carvalho L.P.S."/>
            <person name="Shen B."/>
        </authorList>
    </citation>
    <scope>NUCLEOTIDE SEQUENCE [LARGE SCALE GENOMIC DNA]</scope>
    <source>
        <strain evidence="6 7">NPDC079179</strain>
    </source>
</reference>
<dbReference type="InterPro" id="IPR036390">
    <property type="entry name" value="WH_DNA-bd_sf"/>
</dbReference>
<evidence type="ECO:0000256" key="2">
    <source>
        <dbReference type="ARBA" id="ARBA00023015"/>
    </source>
</evidence>
<comment type="caution">
    <text evidence="6">The sequence shown here is derived from an EMBL/GenBank/DDBJ whole genome shotgun (WGS) entry which is preliminary data.</text>
</comment>
<dbReference type="SUPFAM" id="SSF53850">
    <property type="entry name" value="Periplasmic binding protein-like II"/>
    <property type="match status" value="1"/>
</dbReference>
<evidence type="ECO:0000256" key="1">
    <source>
        <dbReference type="ARBA" id="ARBA00009437"/>
    </source>
</evidence>
<dbReference type="InterPro" id="IPR005119">
    <property type="entry name" value="LysR_subst-bd"/>
</dbReference>
<keyword evidence="4" id="KW-0804">Transcription</keyword>
<dbReference type="Pfam" id="PF00126">
    <property type="entry name" value="HTH_1"/>
    <property type="match status" value="1"/>
</dbReference>
<dbReference type="Pfam" id="PF03466">
    <property type="entry name" value="LysR_substrate"/>
    <property type="match status" value="1"/>
</dbReference>
<comment type="similarity">
    <text evidence="1">Belongs to the LysR transcriptional regulatory family.</text>
</comment>
<dbReference type="InterPro" id="IPR036388">
    <property type="entry name" value="WH-like_DNA-bd_sf"/>
</dbReference>
<dbReference type="RefSeq" id="WP_264398876.1">
    <property type="nucleotide sequence ID" value="NZ_JBFBLL010000016.1"/>
</dbReference>
<evidence type="ECO:0000313" key="6">
    <source>
        <dbReference type="EMBL" id="MEV8158982.1"/>
    </source>
</evidence>
<dbReference type="PRINTS" id="PR00039">
    <property type="entry name" value="HTHLYSR"/>
</dbReference>
<keyword evidence="3" id="KW-0238">DNA-binding</keyword>
<accession>A0ABV3KF00</accession>
<dbReference type="SUPFAM" id="SSF46785">
    <property type="entry name" value="Winged helix' DNA-binding domain"/>
    <property type="match status" value="1"/>
</dbReference>
<protein>
    <submittedName>
        <fullName evidence="6">LysR family transcriptional regulator</fullName>
    </submittedName>
</protein>
<name>A0ABV3KF00_9MICC</name>
<evidence type="ECO:0000256" key="4">
    <source>
        <dbReference type="ARBA" id="ARBA00023163"/>
    </source>
</evidence>
<dbReference type="Proteomes" id="UP001553031">
    <property type="component" value="Unassembled WGS sequence"/>
</dbReference>
<evidence type="ECO:0000256" key="3">
    <source>
        <dbReference type="ARBA" id="ARBA00023125"/>
    </source>
</evidence>
<feature type="domain" description="HTH lysR-type" evidence="5">
    <location>
        <begin position="13"/>
        <end position="70"/>
    </location>
</feature>
<keyword evidence="7" id="KW-1185">Reference proteome</keyword>
<proteinExistence type="inferred from homology"/>
<dbReference type="EMBL" id="JBFBLL010000016">
    <property type="protein sequence ID" value="MEV8158982.1"/>
    <property type="molecule type" value="Genomic_DNA"/>
</dbReference>
<dbReference type="PANTHER" id="PTHR30126:SF39">
    <property type="entry name" value="HTH-TYPE TRANSCRIPTIONAL REGULATOR CYSL"/>
    <property type="match status" value="1"/>
</dbReference>
<keyword evidence="2" id="KW-0805">Transcription regulation</keyword>
<sequence length="309" mass="33081">MLVLGRRKMRNGPDLEALRALALVVKESSMSAASTQLGVSQQAVSLRIRKLEKDLRVRLLVRSARGSRLTPAGELIVGWGTTLLTAADEFSDAVDSLRTDRGKMMRIAASLTIAEHLLPEWIARWRISHGDDGPVVQLTAANSSTVVEAIREGTADLGLIETPVVPAGLRSVTVAYDTIEVVVQHGHRWAKTRQVSVRELAATGLVLRETGSGTRRALENALAVAGFPLAAEPAAVLTTTLGVRSAIMAGIAPGALSSLAVSEDTRAGRLVRVRINNLQITRPLTAIWAGTAPPPHVRDFLDVIARTDR</sequence>
<dbReference type="Gene3D" id="3.40.190.10">
    <property type="entry name" value="Periplasmic binding protein-like II"/>
    <property type="match status" value="2"/>
</dbReference>
<dbReference type="PROSITE" id="PS50931">
    <property type="entry name" value="HTH_LYSR"/>
    <property type="match status" value="1"/>
</dbReference>